<feature type="compositionally biased region" description="Basic and acidic residues" evidence="2">
    <location>
        <begin position="1001"/>
        <end position="1014"/>
    </location>
</feature>
<dbReference type="PANTHER" id="PTHR13992">
    <property type="entry name" value="NUCLEAR RECEPTOR CO-REPRESSOR RELATED NCOR"/>
    <property type="match status" value="1"/>
</dbReference>
<dbReference type="Ensembl" id="ENSPMET00000021862.1">
    <property type="protein sequence ID" value="ENSPMEP00000013975.1"/>
    <property type="gene ID" value="ENSPMEG00000016391.1"/>
</dbReference>
<reference evidence="3" key="2">
    <citation type="submission" date="2025-09" db="UniProtKB">
        <authorList>
            <consortium name="Ensembl"/>
        </authorList>
    </citation>
    <scope>IDENTIFICATION</scope>
</reference>
<dbReference type="GO" id="GO:0000785">
    <property type="term" value="C:chromatin"/>
    <property type="evidence" value="ECO:0007669"/>
    <property type="project" value="TreeGrafter"/>
</dbReference>
<feature type="compositionally biased region" description="Basic and acidic residues" evidence="2">
    <location>
        <begin position="781"/>
        <end position="792"/>
    </location>
</feature>
<dbReference type="Proteomes" id="UP000261480">
    <property type="component" value="Unplaced"/>
</dbReference>
<reference evidence="3" key="1">
    <citation type="submission" date="2025-08" db="UniProtKB">
        <authorList>
            <consortium name="Ensembl"/>
        </authorList>
    </citation>
    <scope>IDENTIFICATION</scope>
</reference>
<feature type="compositionally biased region" description="Basic and acidic residues" evidence="2">
    <location>
        <begin position="956"/>
        <end position="973"/>
    </location>
</feature>
<dbReference type="InterPro" id="IPR051571">
    <property type="entry name" value="N-CoR_corepressor"/>
</dbReference>
<dbReference type="GO" id="GO:0046966">
    <property type="term" value="F:nuclear thyroid hormone receptor binding"/>
    <property type="evidence" value="ECO:0007669"/>
    <property type="project" value="TreeGrafter"/>
</dbReference>
<feature type="compositionally biased region" description="Polar residues" evidence="2">
    <location>
        <begin position="407"/>
        <end position="420"/>
    </location>
</feature>
<evidence type="ECO:0008006" key="5">
    <source>
        <dbReference type="Google" id="ProtNLM"/>
    </source>
</evidence>
<feature type="region of interest" description="Disordered" evidence="2">
    <location>
        <begin position="722"/>
        <end position="792"/>
    </location>
</feature>
<feature type="region of interest" description="Disordered" evidence="2">
    <location>
        <begin position="1102"/>
        <end position="1240"/>
    </location>
</feature>
<feature type="region of interest" description="Disordered" evidence="2">
    <location>
        <begin position="579"/>
        <end position="646"/>
    </location>
</feature>
<feature type="region of interest" description="Disordered" evidence="2">
    <location>
        <begin position="859"/>
        <end position="880"/>
    </location>
</feature>
<proteinExistence type="inferred from homology"/>
<feature type="compositionally biased region" description="Pro residues" evidence="2">
    <location>
        <begin position="16"/>
        <end position="25"/>
    </location>
</feature>
<feature type="region of interest" description="Disordered" evidence="2">
    <location>
        <begin position="1"/>
        <end position="32"/>
    </location>
</feature>
<feature type="compositionally biased region" description="Polar residues" evidence="2">
    <location>
        <begin position="906"/>
        <end position="927"/>
    </location>
</feature>
<feature type="compositionally biased region" description="Polar residues" evidence="2">
    <location>
        <begin position="1210"/>
        <end position="1219"/>
    </location>
</feature>
<feature type="compositionally biased region" description="Basic and acidic residues" evidence="2">
    <location>
        <begin position="722"/>
        <end position="737"/>
    </location>
</feature>
<dbReference type="AlphaFoldDB" id="A0A3B3XG71"/>
<dbReference type="PANTHER" id="PTHR13992:SF5">
    <property type="entry name" value="NUCLEAR RECEPTOR COREPRESSOR 1"/>
    <property type="match status" value="1"/>
</dbReference>
<keyword evidence="4" id="KW-1185">Reference proteome</keyword>
<accession>A0A3B3XG71</accession>
<feature type="compositionally biased region" description="Low complexity" evidence="2">
    <location>
        <begin position="1220"/>
        <end position="1230"/>
    </location>
</feature>
<feature type="region of interest" description="Disordered" evidence="2">
    <location>
        <begin position="345"/>
        <end position="436"/>
    </location>
</feature>
<dbReference type="GO" id="GO:0003714">
    <property type="term" value="F:transcription corepressor activity"/>
    <property type="evidence" value="ECO:0007669"/>
    <property type="project" value="TreeGrafter"/>
</dbReference>
<dbReference type="GO" id="GO:0000122">
    <property type="term" value="P:negative regulation of transcription by RNA polymerase II"/>
    <property type="evidence" value="ECO:0007669"/>
    <property type="project" value="TreeGrafter"/>
</dbReference>
<protein>
    <recommendedName>
        <fullName evidence="5">Nuclear receptor corepressor 1</fullName>
    </recommendedName>
</protein>
<sequence length="1258" mass="137047">MNDGVRLPFNRHSRPPNIPSPPPLIPTNKPTDKPSFIQGGSISQGTPGTYLPSHAIYGPEGTKSSGGSISLGLPRQMDPNKFHLIQLTWIKSIQISQDNKNKQDGRGNPAKVGEGLAFRGSITQGTPALSQPSIAADLLKGTITKLATEDLGSPDKARGEQLAKVIYEGKSGHILSYDGLISRALPREGHHGDSKERALIPGSIMQGTPRTTADAYEDTVKYGKLIKTESPPIRTFEEAIVKGKPYEGVNTIKERGRSIHEIPRQDQPGQDMCKTPDLPDRRVIEGSMSQSYSLGQPTIKHNVKSLITSPSKLPHSMPQLEAMERPKYEEGKAVRHSVVNSTASVLRSTHQEAGKSQHSPSMYEDASARRTPVNYSTNPVSRGSPMLGRGSEGTSAKSAAHDRKSAMTPTQRDSIPSKSPVSVGDPVASHSPFDPHHRPLVPGEVYQTHLPPHLDPTLAFRHRGLDPAFMFPRQPSPTGYHNTYQLYTMENTRQTILNDYITSQQMHGIPRPDMARGLSPREQPVAIPYPPPPRGIIDLTQMPPTILLPHPGGTGTPTLERAYLSGAQPPFPPRHFNPASISPGHPVHLAASAEREREQEKEREQKEREIRERERTNEYMRGGELLSAPEQPGRPGSRGYLHSPSPSLRTQDVVVQQRPSIFQGKSVITSLISGQVSVMPVKLPHPPVATSASQSSSRYSTAADALAALVDAAALAPQMDVTKVKESKHERDDEMSRRGSILSDQQQEADRRSLHSPYNAMSLPGGKPHPAYAEGPGVAGGKEKGPQTKSRIEEELRTHGKTTITAANFIDVIITRQIASDKESRERGSQSSDSSSSCECSLFLVTLAVAMRTYDMGRYRSSAEPPQPPSSQADSYSQVPKTHRVMTLADHISHIITQDFARNQDPPVSSSAPTTFQSSMPLVSSSGRVKAPSRYSPENQPPHHQRPSSRVSPENAPDKSRARPGKSPDRGSRQMENYEPISPPQGYQGMDKQEAGGPPSQRRDTDNSEIRSDSRSPGSVSYLPAFFTKLESTSPMVKSKKQEIFRKLNSTSGVGDSDVGNAQPGTEIFNLPAVTSSSKNQSFNDPASNLGLEDIIRKALMGNLEERQEEHQGGGGAVVMNNAPGTGGDTRQEASPSPSMENCKPKQGKANSRKSKSPNLGQAYPVGERPSSVSSVHSDGEYHRQTQAQWTWEEPPPSTGPMQFPYNPLTLMSTPPTSMASASIQSQQQQQPPPARGQQRVWQSLLSEQYETLSDSDD</sequence>
<dbReference type="STRING" id="48701.ENSPMEP00000013975"/>
<comment type="similarity">
    <text evidence="1">Belongs to the N-CoR nuclear receptor corepressors family.</text>
</comment>
<feature type="compositionally biased region" description="Polar residues" evidence="2">
    <location>
        <begin position="1073"/>
        <end position="1087"/>
    </location>
</feature>
<feature type="compositionally biased region" description="Basic and acidic residues" evidence="2">
    <location>
        <begin position="593"/>
        <end position="618"/>
    </location>
</feature>
<evidence type="ECO:0000256" key="1">
    <source>
        <dbReference type="ARBA" id="ARBA00010097"/>
    </source>
</evidence>
<evidence type="ECO:0000313" key="3">
    <source>
        <dbReference type="Ensembl" id="ENSPMEP00000013975.1"/>
    </source>
</evidence>
<name>A0A3B3XG71_9TELE</name>
<evidence type="ECO:0000256" key="2">
    <source>
        <dbReference type="SAM" id="MobiDB-lite"/>
    </source>
</evidence>
<evidence type="ECO:0000313" key="4">
    <source>
        <dbReference type="Proteomes" id="UP000261480"/>
    </source>
</evidence>
<feature type="region of interest" description="Disordered" evidence="2">
    <location>
        <begin position="902"/>
        <end position="1021"/>
    </location>
</feature>
<feature type="region of interest" description="Disordered" evidence="2">
    <location>
        <begin position="1048"/>
        <end position="1088"/>
    </location>
</feature>
<organism evidence="3 4">
    <name type="scientific">Poecilia mexicana</name>
    <dbReference type="NCBI Taxonomy" id="48701"/>
    <lineage>
        <taxon>Eukaryota</taxon>
        <taxon>Metazoa</taxon>
        <taxon>Chordata</taxon>
        <taxon>Craniata</taxon>
        <taxon>Vertebrata</taxon>
        <taxon>Euteleostomi</taxon>
        <taxon>Actinopterygii</taxon>
        <taxon>Neopterygii</taxon>
        <taxon>Teleostei</taxon>
        <taxon>Neoteleostei</taxon>
        <taxon>Acanthomorphata</taxon>
        <taxon>Ovalentaria</taxon>
        <taxon>Atherinomorphae</taxon>
        <taxon>Cyprinodontiformes</taxon>
        <taxon>Poeciliidae</taxon>
        <taxon>Poeciliinae</taxon>
        <taxon>Poecilia</taxon>
    </lineage>
</organism>